<dbReference type="OrthoDB" id="5103at2759"/>
<protein>
    <recommendedName>
        <fullName evidence="7">Lipid desaturase domain-containing protein</fullName>
    </recommendedName>
</protein>
<dbReference type="PANTHER" id="PTHR48140:SF1">
    <property type="entry name" value="FATTY ACID DESATURASE 4, CHLOROPLASTIC-RELATED"/>
    <property type="match status" value="1"/>
</dbReference>
<evidence type="ECO:0000256" key="6">
    <source>
        <dbReference type="SAM" id="Phobius"/>
    </source>
</evidence>
<dbReference type="PANTHER" id="PTHR48140">
    <property type="entry name" value="FATTY ACID DESATURASE 4, CHLOROPLASTIC-RELATED"/>
    <property type="match status" value="1"/>
</dbReference>
<dbReference type="STRING" id="218851.A0A2G5C0D8"/>
<evidence type="ECO:0000256" key="2">
    <source>
        <dbReference type="ARBA" id="ARBA00007620"/>
    </source>
</evidence>
<organism evidence="8 9">
    <name type="scientific">Aquilegia coerulea</name>
    <name type="common">Rocky mountain columbine</name>
    <dbReference type="NCBI Taxonomy" id="218851"/>
    <lineage>
        <taxon>Eukaryota</taxon>
        <taxon>Viridiplantae</taxon>
        <taxon>Streptophyta</taxon>
        <taxon>Embryophyta</taxon>
        <taxon>Tracheophyta</taxon>
        <taxon>Spermatophyta</taxon>
        <taxon>Magnoliopsida</taxon>
        <taxon>Ranunculales</taxon>
        <taxon>Ranunculaceae</taxon>
        <taxon>Thalictroideae</taxon>
        <taxon>Aquilegia</taxon>
    </lineage>
</organism>
<dbReference type="GO" id="GO:0006631">
    <property type="term" value="P:fatty acid metabolic process"/>
    <property type="evidence" value="ECO:0007669"/>
    <property type="project" value="UniProtKB-UniPathway"/>
</dbReference>
<dbReference type="UniPathway" id="UPA00199"/>
<keyword evidence="9" id="KW-1185">Reference proteome</keyword>
<evidence type="ECO:0000313" key="9">
    <source>
        <dbReference type="Proteomes" id="UP000230069"/>
    </source>
</evidence>
<dbReference type="InParanoid" id="A0A2G5C0D8"/>
<evidence type="ECO:0000256" key="5">
    <source>
        <dbReference type="ARBA" id="ARBA00023136"/>
    </source>
</evidence>
<gene>
    <name evidence="8" type="ORF">AQUCO_54900001v1</name>
</gene>
<proteinExistence type="inferred from homology"/>
<keyword evidence="3 6" id="KW-0812">Transmembrane</keyword>
<evidence type="ECO:0000256" key="3">
    <source>
        <dbReference type="ARBA" id="ARBA00022692"/>
    </source>
</evidence>
<keyword evidence="5 6" id="KW-0472">Membrane</keyword>
<feature type="domain" description="Lipid desaturase" evidence="7">
    <location>
        <begin position="37"/>
        <end position="205"/>
    </location>
</feature>
<evidence type="ECO:0000313" key="8">
    <source>
        <dbReference type="EMBL" id="PIA24738.1"/>
    </source>
</evidence>
<dbReference type="InterPro" id="IPR019547">
    <property type="entry name" value="Lipid_desat"/>
</dbReference>
<dbReference type="InterPro" id="IPR052864">
    <property type="entry name" value="Chloroplast_FAD_CarF"/>
</dbReference>
<feature type="transmembrane region" description="Helical" evidence="6">
    <location>
        <begin position="110"/>
        <end position="132"/>
    </location>
</feature>
<dbReference type="Proteomes" id="UP000230069">
    <property type="component" value="Unassembled WGS sequence"/>
</dbReference>
<keyword evidence="4 6" id="KW-1133">Transmembrane helix</keyword>
<evidence type="ECO:0000259" key="7">
    <source>
        <dbReference type="Pfam" id="PF10520"/>
    </source>
</evidence>
<comment type="similarity">
    <text evidence="2">Belongs to the fatty acid desaturase CarF family.</text>
</comment>
<reference evidence="8 9" key="1">
    <citation type="submission" date="2017-09" db="EMBL/GenBank/DDBJ databases">
        <title>WGS assembly of Aquilegia coerulea Goldsmith.</title>
        <authorList>
            <person name="Hodges S."/>
            <person name="Kramer E."/>
            <person name="Nordborg M."/>
            <person name="Tomkins J."/>
            <person name="Borevitz J."/>
            <person name="Derieg N."/>
            <person name="Yan J."/>
            <person name="Mihaltcheva S."/>
            <person name="Hayes R.D."/>
            <person name="Rokhsar D."/>
        </authorList>
    </citation>
    <scope>NUCLEOTIDE SEQUENCE [LARGE SCALE GENOMIC DNA]</scope>
    <source>
        <strain evidence="9">cv. Goldsmith</strain>
    </source>
</reference>
<evidence type="ECO:0000256" key="4">
    <source>
        <dbReference type="ARBA" id="ARBA00022989"/>
    </source>
</evidence>
<evidence type="ECO:0000256" key="1">
    <source>
        <dbReference type="ARBA" id="ARBA00004141"/>
    </source>
</evidence>
<dbReference type="Pfam" id="PF10520">
    <property type="entry name" value="Lipid_desat"/>
    <property type="match status" value="1"/>
</dbReference>
<accession>A0A2G5C0D8</accession>
<comment type="subcellular location">
    <subcellularLocation>
        <location evidence="1">Membrane</location>
        <topology evidence="1">Multi-pass membrane protein</topology>
    </subcellularLocation>
</comment>
<dbReference type="GO" id="GO:0016020">
    <property type="term" value="C:membrane"/>
    <property type="evidence" value="ECO:0007669"/>
    <property type="project" value="UniProtKB-SubCell"/>
</dbReference>
<dbReference type="EMBL" id="KZ305353">
    <property type="protein sequence ID" value="PIA24738.1"/>
    <property type="molecule type" value="Genomic_DNA"/>
</dbReference>
<sequence>MAPTWVHFCVNFLCISLIGATNSNMWLKPVLAGLFGYILADLATGIFHWAFDNYGDVSTPFVGYIIGAFLNHHQRPSLSTMNQFANLNYPLAQATVFVLLPIDFANNDPILHAFVGSFFGWFMCSLQIHAWAHTEKDRLPRLVVVLQEIGVLASPAKHALHHRPPYNNSYCMVSGVWNELLNKLKVFEAMEMLLFQMFSVTPRSWSNKD</sequence>
<feature type="transmembrane region" description="Helical" evidence="6">
    <location>
        <begin position="30"/>
        <end position="51"/>
    </location>
</feature>
<name>A0A2G5C0D8_AQUCA</name>
<dbReference type="AlphaFoldDB" id="A0A2G5C0D8"/>